<name>A0A0A7V2H3_9ARCH</name>
<dbReference type="SUPFAM" id="SSF52833">
    <property type="entry name" value="Thioredoxin-like"/>
    <property type="match status" value="1"/>
</dbReference>
<evidence type="ECO:0000256" key="3">
    <source>
        <dbReference type="ARBA" id="ARBA00022729"/>
    </source>
</evidence>
<evidence type="ECO:0000313" key="9">
    <source>
        <dbReference type="EMBL" id="AJA93259.1"/>
    </source>
</evidence>
<keyword evidence="7" id="KW-0472">Membrane</keyword>
<organism evidence="9 10">
    <name type="scientific">Candidatus Nitrosopelagicus brevis</name>
    <dbReference type="NCBI Taxonomy" id="1410606"/>
    <lineage>
        <taxon>Archaea</taxon>
        <taxon>Nitrososphaerota</taxon>
    </lineage>
</organism>
<reference evidence="9 10" key="1">
    <citation type="journal article" date="2015" name="Proc. Natl. Acad. Sci. U.S.A.">
        <title>Genomic and proteomic characterization of "Candidatus Nitrosopelagicus brevis": An ammonia-oxidizing archaeon from the open ocean.</title>
        <authorList>
            <person name="Santoro A.E."/>
            <person name="Dupont C.L."/>
            <person name="Richter R.A."/>
            <person name="Craig M.T."/>
            <person name="Carini P."/>
            <person name="McIlvin M.R."/>
            <person name="Yang Y."/>
            <person name="Orsi W.D."/>
            <person name="Moran D.M."/>
            <person name="Saito M.A."/>
        </authorList>
    </citation>
    <scope>NUCLEOTIDE SEQUENCE [LARGE SCALE GENOMIC DNA]</scope>
    <source>
        <strain evidence="10">V2</strain>
    </source>
</reference>
<comment type="similarity">
    <text evidence="1">Belongs to the thioredoxin family. DsbA subfamily.</text>
</comment>
<evidence type="ECO:0000256" key="2">
    <source>
        <dbReference type="ARBA" id="ARBA00007787"/>
    </source>
</evidence>
<dbReference type="Gene3D" id="3.40.30.10">
    <property type="entry name" value="Glutaredoxin"/>
    <property type="match status" value="1"/>
</dbReference>
<proteinExistence type="inferred from homology"/>
<keyword evidence="7" id="KW-0812">Transmembrane</keyword>
<evidence type="ECO:0000313" key="10">
    <source>
        <dbReference type="Proteomes" id="UP000030944"/>
    </source>
</evidence>
<evidence type="ECO:0000256" key="1">
    <source>
        <dbReference type="ARBA" id="ARBA00005791"/>
    </source>
</evidence>
<keyword evidence="7" id="KW-1133">Transmembrane helix</keyword>
<dbReference type="PANTHER" id="PTHR13887">
    <property type="entry name" value="GLUTATHIONE S-TRANSFERASE KAPPA"/>
    <property type="match status" value="1"/>
</dbReference>
<dbReference type="InterPro" id="IPR013766">
    <property type="entry name" value="Thioredoxin_domain"/>
</dbReference>
<dbReference type="KEGG" id="nbv:T478_0730"/>
<accession>A0A0A7V2H3</accession>
<dbReference type="PROSITE" id="PS51352">
    <property type="entry name" value="THIOREDOXIN_2"/>
    <property type="match status" value="1"/>
</dbReference>
<evidence type="ECO:0000256" key="7">
    <source>
        <dbReference type="SAM" id="Phobius"/>
    </source>
</evidence>
<dbReference type="HOGENOM" id="CLU_000288_47_1_2"/>
<evidence type="ECO:0000256" key="6">
    <source>
        <dbReference type="ARBA" id="ARBA00023284"/>
    </source>
</evidence>
<gene>
    <name evidence="9" type="ORF">T478_0730</name>
</gene>
<dbReference type="GO" id="GO:0016491">
    <property type="term" value="F:oxidoreductase activity"/>
    <property type="evidence" value="ECO:0007669"/>
    <property type="project" value="UniProtKB-KW"/>
</dbReference>
<evidence type="ECO:0000259" key="8">
    <source>
        <dbReference type="PROSITE" id="PS51352"/>
    </source>
</evidence>
<dbReference type="InterPro" id="IPR012336">
    <property type="entry name" value="Thioredoxin-like_fold"/>
</dbReference>
<dbReference type="AlphaFoldDB" id="A0A0A7V2H3"/>
<keyword evidence="6" id="KW-0676">Redox-active center</keyword>
<dbReference type="Pfam" id="PF13462">
    <property type="entry name" value="Thioredoxin_4"/>
    <property type="match status" value="1"/>
</dbReference>
<dbReference type="InterPro" id="IPR036249">
    <property type="entry name" value="Thioredoxin-like_sf"/>
</dbReference>
<evidence type="ECO:0000256" key="4">
    <source>
        <dbReference type="ARBA" id="ARBA00023002"/>
    </source>
</evidence>
<sequence length="269" mass="30125">METKDSDKDFTFSIEGKDYTISEKKDSPKNNNKQMLHVPSLTIGAIVSGICIAVVVFGIGGLSGTPEPLIEKQLVEEQIEPVQITMETFFDNSSPILGNPNAEITLVEFGDYQCHFCNVYFHNTEHKIFENYVMEGKVNVIFKDYTIIGPDSVVAAHAAHCAGEQGKFWEYHNTLYNNWDGEETGWAGQENVVRFAQENNLNMNQFMDCNNELKYQNLIANSNSDAQSLGLTGTPAFFVISTNSQQVQTISGAQPFEVFERIFNSMLDT</sequence>
<dbReference type="STRING" id="1410606.T478_0730"/>
<feature type="domain" description="Thioredoxin" evidence="8">
    <location>
        <begin position="61"/>
        <end position="268"/>
    </location>
</feature>
<evidence type="ECO:0000256" key="5">
    <source>
        <dbReference type="ARBA" id="ARBA00023157"/>
    </source>
</evidence>
<feature type="transmembrane region" description="Helical" evidence="7">
    <location>
        <begin position="41"/>
        <end position="62"/>
    </location>
</feature>
<protein>
    <submittedName>
        <fullName evidence="9">DSBA-like thioredoxin domain protein</fullName>
    </submittedName>
</protein>
<comment type="similarity">
    <text evidence="2">Belongs to the glutaredoxin family.</text>
</comment>
<dbReference type="EMBL" id="CP007026">
    <property type="protein sequence ID" value="AJA93259.1"/>
    <property type="molecule type" value="Genomic_DNA"/>
</dbReference>
<dbReference type="PANTHER" id="PTHR13887:SF14">
    <property type="entry name" value="DISULFIDE BOND FORMATION PROTEIN D"/>
    <property type="match status" value="1"/>
</dbReference>
<keyword evidence="3" id="KW-0732">Signal</keyword>
<dbReference type="Proteomes" id="UP000030944">
    <property type="component" value="Chromosome"/>
</dbReference>
<keyword evidence="5" id="KW-1015">Disulfide bond</keyword>
<keyword evidence="4" id="KW-0560">Oxidoreductase</keyword>